<dbReference type="GO" id="GO:0000287">
    <property type="term" value="F:magnesium ion binding"/>
    <property type="evidence" value="ECO:0007669"/>
    <property type="project" value="TreeGrafter"/>
</dbReference>
<name>X1LNN5_9ZZZZ</name>
<dbReference type="InterPro" id="IPR050408">
    <property type="entry name" value="HGPRT"/>
</dbReference>
<keyword evidence="10" id="KW-0660">Purine salvage</keyword>
<comment type="subcellular location">
    <subcellularLocation>
        <location evidence="2">Cytoplasm</location>
    </subcellularLocation>
</comment>
<comment type="similarity">
    <text evidence="4">Belongs to the purine/pyrimidine phosphoribosyltransferase family.</text>
</comment>
<evidence type="ECO:0000256" key="9">
    <source>
        <dbReference type="ARBA" id="ARBA00022723"/>
    </source>
</evidence>
<keyword evidence="7" id="KW-0328">Glycosyltransferase</keyword>
<keyword evidence="9" id="KW-0479">Metal-binding</keyword>
<dbReference type="Pfam" id="PF00156">
    <property type="entry name" value="Pribosyltran"/>
    <property type="match status" value="1"/>
</dbReference>
<dbReference type="GO" id="GO:0046100">
    <property type="term" value="P:hypoxanthine metabolic process"/>
    <property type="evidence" value="ECO:0007669"/>
    <property type="project" value="TreeGrafter"/>
</dbReference>
<dbReference type="EC" id="2.4.2.8" evidence="5"/>
<dbReference type="GO" id="GO:0004422">
    <property type="term" value="F:hypoxanthine phosphoribosyltransferase activity"/>
    <property type="evidence" value="ECO:0007669"/>
    <property type="project" value="InterPro"/>
</dbReference>
<keyword evidence="11" id="KW-0547">Nucleotide-binding</keyword>
<dbReference type="PANTHER" id="PTHR43340">
    <property type="entry name" value="HYPOXANTHINE-GUANINE PHOSPHORIBOSYLTRANSFERASE"/>
    <property type="match status" value="1"/>
</dbReference>
<evidence type="ECO:0000256" key="5">
    <source>
        <dbReference type="ARBA" id="ARBA00011895"/>
    </source>
</evidence>
<feature type="domain" description="Phosphoribosyltransferase" evidence="13">
    <location>
        <begin position="171"/>
        <end position="317"/>
    </location>
</feature>
<dbReference type="PANTHER" id="PTHR43340:SF1">
    <property type="entry name" value="HYPOXANTHINE PHOSPHORIBOSYLTRANSFERASE"/>
    <property type="match status" value="1"/>
</dbReference>
<dbReference type="CDD" id="cd06223">
    <property type="entry name" value="PRTases_typeI"/>
    <property type="match status" value="1"/>
</dbReference>
<evidence type="ECO:0000256" key="10">
    <source>
        <dbReference type="ARBA" id="ARBA00022726"/>
    </source>
</evidence>
<keyword evidence="8" id="KW-0808">Transferase</keyword>
<evidence type="ECO:0000256" key="12">
    <source>
        <dbReference type="ARBA" id="ARBA00022842"/>
    </source>
</evidence>
<dbReference type="GO" id="GO:0006166">
    <property type="term" value="P:purine ribonucleoside salvage"/>
    <property type="evidence" value="ECO:0007669"/>
    <property type="project" value="UniProtKB-KW"/>
</dbReference>
<evidence type="ECO:0000256" key="11">
    <source>
        <dbReference type="ARBA" id="ARBA00022741"/>
    </source>
</evidence>
<dbReference type="GO" id="GO:0032263">
    <property type="term" value="P:GMP salvage"/>
    <property type="evidence" value="ECO:0007669"/>
    <property type="project" value="TreeGrafter"/>
</dbReference>
<dbReference type="GO" id="GO:0005829">
    <property type="term" value="C:cytosol"/>
    <property type="evidence" value="ECO:0007669"/>
    <property type="project" value="TreeGrafter"/>
</dbReference>
<dbReference type="GO" id="GO:0006178">
    <property type="term" value="P:guanine salvage"/>
    <property type="evidence" value="ECO:0007669"/>
    <property type="project" value="TreeGrafter"/>
</dbReference>
<keyword evidence="12" id="KW-0460">Magnesium</keyword>
<evidence type="ECO:0000259" key="13">
    <source>
        <dbReference type="Pfam" id="PF00156"/>
    </source>
</evidence>
<evidence type="ECO:0000256" key="1">
    <source>
        <dbReference type="ARBA" id="ARBA00001946"/>
    </source>
</evidence>
<dbReference type="FunFam" id="3.40.50.2020:FF:000006">
    <property type="entry name" value="Hypoxanthine phosphoribosyltransferase"/>
    <property type="match status" value="1"/>
</dbReference>
<dbReference type="NCBIfam" id="TIGR01203">
    <property type="entry name" value="HGPRTase"/>
    <property type="match status" value="1"/>
</dbReference>
<dbReference type="Gene3D" id="3.40.50.2020">
    <property type="match status" value="1"/>
</dbReference>
<accession>X1LNN5</accession>
<sequence>EKDFLSTVANIVAITLEKNEFYQVLKAEHEETITKRRKLAETPKLPSSSLRPSRFGHPSEEEFARLLDFYRIEWLYEPRSFPLAWQGNKVSEMFTPDFYLPELDLYIELTTLKQSLITEKNRKVRRLKELYPEVNIKLLNKKDYLRLLAKYGYGPLGGTKVEGINRVLFSHTQIQRRTRALANHISRDYQGRRLVLVGILKGVVCFMADLMQHISLPLSIEFMAISYYGSNTEPAVKITKDLDTSITGLDVLMVEDIVDTGMTLNYILNHLSSHNPASLHVCTLLDKRARRLIDVPLDYIGFEIPDEFVVGYGLDYRGEYRNLPFIGALSPRLIEEEAGK</sequence>
<dbReference type="SUPFAM" id="SSF53271">
    <property type="entry name" value="PRTase-like"/>
    <property type="match status" value="1"/>
</dbReference>
<dbReference type="EMBL" id="BARV01005820">
    <property type="protein sequence ID" value="GAI03975.1"/>
    <property type="molecule type" value="Genomic_DNA"/>
</dbReference>
<comment type="cofactor">
    <cofactor evidence="1">
        <name>Mg(2+)</name>
        <dbReference type="ChEBI" id="CHEBI:18420"/>
    </cofactor>
</comment>
<gene>
    <name evidence="14" type="ORF">S06H3_11838</name>
</gene>
<evidence type="ECO:0000256" key="7">
    <source>
        <dbReference type="ARBA" id="ARBA00022676"/>
    </source>
</evidence>
<dbReference type="GO" id="GO:0032264">
    <property type="term" value="P:IMP salvage"/>
    <property type="evidence" value="ECO:0007669"/>
    <property type="project" value="TreeGrafter"/>
</dbReference>
<evidence type="ECO:0000256" key="8">
    <source>
        <dbReference type="ARBA" id="ARBA00022679"/>
    </source>
</evidence>
<dbReference type="InterPro" id="IPR029057">
    <property type="entry name" value="PRTase-like"/>
</dbReference>
<comment type="pathway">
    <text evidence="3">Purine metabolism; IMP biosynthesis via salvage pathway; IMP from hypoxanthine: step 1/1.</text>
</comment>
<dbReference type="Gene3D" id="3.40.91.30">
    <property type="match status" value="1"/>
</dbReference>
<organism evidence="14">
    <name type="scientific">marine sediment metagenome</name>
    <dbReference type="NCBI Taxonomy" id="412755"/>
    <lineage>
        <taxon>unclassified sequences</taxon>
        <taxon>metagenomes</taxon>
        <taxon>ecological metagenomes</taxon>
    </lineage>
</organism>
<evidence type="ECO:0000313" key="14">
    <source>
        <dbReference type="EMBL" id="GAI03975.1"/>
    </source>
</evidence>
<evidence type="ECO:0000256" key="3">
    <source>
        <dbReference type="ARBA" id="ARBA00004669"/>
    </source>
</evidence>
<evidence type="ECO:0000256" key="2">
    <source>
        <dbReference type="ARBA" id="ARBA00004496"/>
    </source>
</evidence>
<protein>
    <recommendedName>
        <fullName evidence="5">hypoxanthine phosphoribosyltransferase</fullName>
        <ecNumber evidence="5">2.4.2.8</ecNumber>
    </recommendedName>
</protein>
<evidence type="ECO:0000256" key="6">
    <source>
        <dbReference type="ARBA" id="ARBA00022490"/>
    </source>
</evidence>
<evidence type="ECO:0000256" key="4">
    <source>
        <dbReference type="ARBA" id="ARBA00008391"/>
    </source>
</evidence>
<dbReference type="GO" id="GO:0000166">
    <property type="term" value="F:nucleotide binding"/>
    <property type="evidence" value="ECO:0007669"/>
    <property type="project" value="UniProtKB-KW"/>
</dbReference>
<keyword evidence="6" id="KW-0963">Cytoplasm</keyword>
<dbReference type="InterPro" id="IPR000836">
    <property type="entry name" value="PRTase_dom"/>
</dbReference>
<dbReference type="AlphaFoldDB" id="X1LNN5"/>
<feature type="non-terminal residue" evidence="14">
    <location>
        <position position="1"/>
    </location>
</feature>
<dbReference type="InterPro" id="IPR005904">
    <property type="entry name" value="Hxn_phspho_trans"/>
</dbReference>
<proteinExistence type="inferred from homology"/>
<comment type="caution">
    <text evidence="14">The sequence shown here is derived from an EMBL/GenBank/DDBJ whole genome shotgun (WGS) entry which is preliminary data.</text>
</comment>
<reference evidence="14" key="1">
    <citation type="journal article" date="2014" name="Front. Microbiol.">
        <title>High frequency of phylogenetically diverse reductive dehalogenase-homologous genes in deep subseafloor sedimentary metagenomes.</title>
        <authorList>
            <person name="Kawai M."/>
            <person name="Futagami T."/>
            <person name="Toyoda A."/>
            <person name="Takaki Y."/>
            <person name="Nishi S."/>
            <person name="Hori S."/>
            <person name="Arai W."/>
            <person name="Tsubouchi T."/>
            <person name="Morono Y."/>
            <person name="Uchiyama I."/>
            <person name="Ito T."/>
            <person name="Fujiyama A."/>
            <person name="Inagaki F."/>
            <person name="Takami H."/>
        </authorList>
    </citation>
    <scope>NUCLEOTIDE SEQUENCE</scope>
    <source>
        <strain evidence="14">Expedition CK06-06</strain>
    </source>
</reference>